<gene>
    <name evidence="2" type="ORF">ruthe_02877</name>
</gene>
<dbReference type="GO" id="GO:0016787">
    <property type="term" value="F:hydrolase activity"/>
    <property type="evidence" value="ECO:0007669"/>
    <property type="project" value="UniProtKB-KW"/>
</dbReference>
<dbReference type="HOGENOM" id="CLU_1609575_0_0_5"/>
<comment type="caution">
    <text evidence="2">The sequence shown here is derived from an EMBL/GenBank/DDBJ whole genome shotgun (WGS) entry which is preliminary data.</text>
</comment>
<organism evidence="2 3">
    <name type="scientific">Rubellimicrobium thermophilum DSM 16684</name>
    <dbReference type="NCBI Taxonomy" id="1123069"/>
    <lineage>
        <taxon>Bacteria</taxon>
        <taxon>Pseudomonadati</taxon>
        <taxon>Pseudomonadota</taxon>
        <taxon>Alphaproteobacteria</taxon>
        <taxon>Rhodobacterales</taxon>
        <taxon>Roseobacteraceae</taxon>
        <taxon>Rubellimicrobium</taxon>
    </lineage>
</organism>
<keyword evidence="3" id="KW-1185">Reference proteome</keyword>
<reference evidence="2 3" key="1">
    <citation type="journal article" date="2013" name="Stand. Genomic Sci.">
        <title>Genome sequence of the reddish-pigmented Rubellimicrobium thermophilum type strain (DSM 16684(T)), a member of the Roseobacter clade.</title>
        <authorList>
            <person name="Fiebig A."/>
            <person name="Riedel T."/>
            <person name="Gronow S."/>
            <person name="Petersen J."/>
            <person name="Klenk H.P."/>
            <person name="Goker M."/>
        </authorList>
    </citation>
    <scope>NUCLEOTIDE SEQUENCE [LARGE SCALE GENOMIC DNA]</scope>
    <source>
        <strain evidence="2 3">DSM 16684</strain>
    </source>
</reference>
<keyword evidence="1" id="KW-1133">Transmembrane helix</keyword>
<keyword evidence="1" id="KW-0812">Transmembrane</keyword>
<protein>
    <submittedName>
        <fullName evidence="2">Putative membrane-bound metal-dependent hydrolase</fullName>
    </submittedName>
</protein>
<dbReference type="OrthoDB" id="5828012at2"/>
<dbReference type="STRING" id="1123069.ruthe_02877"/>
<feature type="transmembrane region" description="Helical" evidence="1">
    <location>
        <begin position="12"/>
        <end position="35"/>
    </location>
</feature>
<sequence>MGDNPGDWLEIWIRQIGLSAPGQAAIFVILALAFLPMPDIDLLAIRLLHHRSILTHSLLVPFLLWWFMPSLGPAAAAGAFLGVAVHLSADVLSPSRGYGLVWWPEPFQTSLGRWSRLWLLLNAIGGAGWRRRSCRRAQAGGASPWAWVLPLRWAMASGTKDRSWR</sequence>
<evidence type="ECO:0000313" key="3">
    <source>
        <dbReference type="Proteomes" id="UP000015346"/>
    </source>
</evidence>
<evidence type="ECO:0000256" key="1">
    <source>
        <dbReference type="SAM" id="Phobius"/>
    </source>
</evidence>
<dbReference type="AlphaFoldDB" id="S9QUI5"/>
<dbReference type="EMBL" id="AOLV01000033">
    <property type="protein sequence ID" value="EPX83252.1"/>
    <property type="molecule type" value="Genomic_DNA"/>
</dbReference>
<dbReference type="Proteomes" id="UP000015346">
    <property type="component" value="Unassembled WGS sequence"/>
</dbReference>
<name>S9QUI5_9RHOB</name>
<accession>S9QUI5</accession>
<keyword evidence="2" id="KW-0378">Hydrolase</keyword>
<keyword evidence="1" id="KW-0472">Membrane</keyword>
<evidence type="ECO:0000313" key="2">
    <source>
        <dbReference type="EMBL" id="EPX83252.1"/>
    </source>
</evidence>
<proteinExistence type="predicted"/>